<dbReference type="KEGG" id="moi:MOVS_10305"/>
<dbReference type="InterPro" id="IPR005119">
    <property type="entry name" value="LysR_subst-bd"/>
</dbReference>
<evidence type="ECO:0000313" key="6">
    <source>
        <dbReference type="EMBL" id="ANB92294.1"/>
    </source>
</evidence>
<keyword evidence="2" id="KW-0805">Transcription regulation</keyword>
<reference evidence="6 8" key="1">
    <citation type="submission" date="2015-04" db="EMBL/GenBank/DDBJ databases">
        <authorList>
            <person name="Calcutt M.J."/>
            <person name="Foecking M.F."/>
        </authorList>
    </citation>
    <scope>NUCLEOTIDE SEQUENCE [LARGE SCALE GENOMIC DNA]</scope>
    <source>
        <strain evidence="6 8">199/55</strain>
    </source>
</reference>
<dbReference type="GO" id="GO:0003700">
    <property type="term" value="F:DNA-binding transcription factor activity"/>
    <property type="evidence" value="ECO:0007669"/>
    <property type="project" value="InterPro"/>
</dbReference>
<gene>
    <name evidence="7" type="primary">dmlR_4</name>
    <name evidence="6" type="ORF">MOVS_10305</name>
    <name evidence="7" type="ORF">NCTC11227_02148</name>
</gene>
<dbReference type="InterPro" id="IPR036388">
    <property type="entry name" value="WH-like_DNA-bd_sf"/>
</dbReference>
<proteinExistence type="inferred from homology"/>
<dbReference type="PANTHER" id="PTHR30537:SF5">
    <property type="entry name" value="HTH-TYPE TRANSCRIPTIONAL ACTIVATOR TTDR-RELATED"/>
    <property type="match status" value="1"/>
</dbReference>
<evidence type="ECO:0000313" key="8">
    <source>
        <dbReference type="Proteomes" id="UP000076765"/>
    </source>
</evidence>
<evidence type="ECO:0000313" key="9">
    <source>
        <dbReference type="Proteomes" id="UP000255102"/>
    </source>
</evidence>
<dbReference type="Gene3D" id="1.10.10.10">
    <property type="entry name" value="Winged helix-like DNA-binding domain superfamily/Winged helix DNA-binding domain"/>
    <property type="match status" value="1"/>
</dbReference>
<organism evidence="7 9">
    <name type="scientific">Moraxella ovis</name>
    <dbReference type="NCBI Taxonomy" id="29433"/>
    <lineage>
        <taxon>Bacteria</taxon>
        <taxon>Pseudomonadati</taxon>
        <taxon>Pseudomonadota</taxon>
        <taxon>Gammaproteobacteria</taxon>
        <taxon>Moraxellales</taxon>
        <taxon>Moraxellaceae</taxon>
        <taxon>Moraxella</taxon>
    </lineage>
</organism>
<dbReference type="InterPro" id="IPR000847">
    <property type="entry name" value="LysR_HTH_N"/>
</dbReference>
<dbReference type="AlphaFoldDB" id="A0A378PT58"/>
<reference evidence="7 9" key="2">
    <citation type="submission" date="2018-06" db="EMBL/GenBank/DDBJ databases">
        <authorList>
            <consortium name="Pathogen Informatics"/>
            <person name="Doyle S."/>
        </authorList>
    </citation>
    <scope>NUCLEOTIDE SEQUENCE [LARGE SCALE GENOMIC DNA]</scope>
    <source>
        <strain evidence="7 9">NCTC11227</strain>
    </source>
</reference>
<dbReference type="STRING" id="29433.MOVS_10305"/>
<evidence type="ECO:0000256" key="1">
    <source>
        <dbReference type="ARBA" id="ARBA00009437"/>
    </source>
</evidence>
<comment type="similarity">
    <text evidence="1">Belongs to the LysR transcriptional regulatory family.</text>
</comment>
<dbReference type="SUPFAM" id="SSF46785">
    <property type="entry name" value="Winged helix' DNA-binding domain"/>
    <property type="match status" value="1"/>
</dbReference>
<dbReference type="EMBL" id="CP011158">
    <property type="protein sequence ID" value="ANB92294.1"/>
    <property type="molecule type" value="Genomic_DNA"/>
</dbReference>
<keyword evidence="8" id="KW-1185">Reference proteome</keyword>
<dbReference type="PANTHER" id="PTHR30537">
    <property type="entry name" value="HTH-TYPE TRANSCRIPTIONAL REGULATOR"/>
    <property type="match status" value="1"/>
</dbReference>
<evidence type="ECO:0000259" key="5">
    <source>
        <dbReference type="PROSITE" id="PS50931"/>
    </source>
</evidence>
<feature type="domain" description="HTH lysR-type" evidence="5">
    <location>
        <begin position="1"/>
        <end position="58"/>
    </location>
</feature>
<dbReference type="Proteomes" id="UP000076765">
    <property type="component" value="Chromosome"/>
</dbReference>
<accession>A0A378PT58</accession>
<dbReference type="GO" id="GO:0043565">
    <property type="term" value="F:sequence-specific DNA binding"/>
    <property type="evidence" value="ECO:0007669"/>
    <property type="project" value="TreeGrafter"/>
</dbReference>
<dbReference type="GO" id="GO:0006351">
    <property type="term" value="P:DNA-templated transcription"/>
    <property type="evidence" value="ECO:0007669"/>
    <property type="project" value="TreeGrafter"/>
</dbReference>
<keyword evidence="4" id="KW-0804">Transcription</keyword>
<name>A0A378PT58_9GAMM</name>
<dbReference type="FunFam" id="1.10.10.10:FF:000001">
    <property type="entry name" value="LysR family transcriptional regulator"/>
    <property type="match status" value="1"/>
</dbReference>
<dbReference type="Pfam" id="PF00126">
    <property type="entry name" value="HTH_1"/>
    <property type="match status" value="1"/>
</dbReference>
<dbReference type="PROSITE" id="PS50931">
    <property type="entry name" value="HTH_LYSR"/>
    <property type="match status" value="1"/>
</dbReference>
<keyword evidence="3" id="KW-0238">DNA-binding</keyword>
<evidence type="ECO:0000256" key="4">
    <source>
        <dbReference type="ARBA" id="ARBA00023163"/>
    </source>
</evidence>
<dbReference type="CDD" id="cd08422">
    <property type="entry name" value="PBP2_CrgA_like"/>
    <property type="match status" value="1"/>
</dbReference>
<evidence type="ECO:0000313" key="7">
    <source>
        <dbReference type="EMBL" id="STY88119.1"/>
    </source>
</evidence>
<dbReference type="InterPro" id="IPR058163">
    <property type="entry name" value="LysR-type_TF_proteobact-type"/>
</dbReference>
<sequence>MNLNALSLFVAVIKHGSFSKTAEKLGVPIATISRQIAELEKYLQIQLFDRQKSGVKPTMAGQKLYDEVHLPIESLLNAKQVLFDDEQNLKGVLRISTMPACEPILGWVGEFQAQFPHIQIHCTMTDRVLDMTADGIDVAFRMGALHGEQFIAKKVLSVRSKWVAHPDLLAQHGTPSTMRDLANLPLAGWARNGETALSIKIDKQTHHLPYLFASNESPAVEFMAINGRAVCQLADYTADRLIKDYGLTEVLADIELPSYDVSMLYASQRYPSAIVRAFVEFIMNKIGIAS</sequence>
<protein>
    <submittedName>
        <fullName evidence="7">D-malate degradation protein R</fullName>
    </submittedName>
    <submittedName>
        <fullName evidence="6">Transcriptional regulator</fullName>
    </submittedName>
</protein>
<evidence type="ECO:0000256" key="3">
    <source>
        <dbReference type="ARBA" id="ARBA00023125"/>
    </source>
</evidence>
<dbReference type="Gene3D" id="3.40.190.290">
    <property type="match status" value="1"/>
</dbReference>
<dbReference type="SUPFAM" id="SSF53850">
    <property type="entry name" value="Periplasmic binding protein-like II"/>
    <property type="match status" value="1"/>
</dbReference>
<dbReference type="Pfam" id="PF03466">
    <property type="entry name" value="LysR_substrate"/>
    <property type="match status" value="1"/>
</dbReference>
<dbReference type="Proteomes" id="UP000255102">
    <property type="component" value="Unassembled WGS sequence"/>
</dbReference>
<dbReference type="EMBL" id="UGPW01000001">
    <property type="protein sequence ID" value="STY88119.1"/>
    <property type="molecule type" value="Genomic_DNA"/>
</dbReference>
<dbReference type="InterPro" id="IPR036390">
    <property type="entry name" value="WH_DNA-bd_sf"/>
</dbReference>
<evidence type="ECO:0000256" key="2">
    <source>
        <dbReference type="ARBA" id="ARBA00023015"/>
    </source>
</evidence>
<dbReference type="RefSeq" id="WP_063514840.1">
    <property type="nucleotide sequence ID" value="NZ_CP011158.1"/>
</dbReference>